<organism evidence="2 3">
    <name type="scientific">Methylacidiphilum fumariolicum (strain SolV)</name>
    <dbReference type="NCBI Taxonomy" id="1156937"/>
    <lineage>
        <taxon>Bacteria</taxon>
        <taxon>Pseudomonadati</taxon>
        <taxon>Verrucomicrobiota</taxon>
        <taxon>Methylacidiphilae</taxon>
        <taxon>Methylacidiphilales</taxon>
        <taxon>Methylacidiphilaceae</taxon>
        <taxon>Methylacidiphilum (ex Ratnadevi et al. 2023)</taxon>
    </lineage>
</organism>
<evidence type="ECO:0000313" key="2">
    <source>
        <dbReference type="EMBL" id="CCG92286.1"/>
    </source>
</evidence>
<dbReference type="EMBL" id="CAHT01000062">
    <property type="protein sequence ID" value="CCG92286.1"/>
    <property type="molecule type" value="Genomic_DNA"/>
</dbReference>
<evidence type="ECO:0000313" key="3">
    <source>
        <dbReference type="Proteomes" id="UP000004837"/>
    </source>
</evidence>
<protein>
    <submittedName>
        <fullName evidence="2">Uncharacterized protein</fullName>
    </submittedName>
</protein>
<feature type="region of interest" description="Disordered" evidence="1">
    <location>
        <begin position="1"/>
        <end position="32"/>
    </location>
</feature>
<reference evidence="2 3" key="1">
    <citation type="journal article" date="2012" name="J. Bacteriol.">
        <title>Draft Genome Sequence of the Volcano-Inhabiting Thermoacidophilic Methanotroph Methylacidiphilum fumariolicum Strain SolV.</title>
        <authorList>
            <person name="Khadem A.F."/>
            <person name="Wieczorek A.S."/>
            <person name="Pol A."/>
            <person name="Vuilleumier S."/>
            <person name="Harhangi H.R."/>
            <person name="Dunfield P.F."/>
            <person name="Kalyuzhnaya M.G."/>
            <person name="Murrell J.C."/>
            <person name="Francoijs K.-J."/>
            <person name="Stunnenberg H.G."/>
            <person name="Stein L.Y."/>
            <person name="DiSpirito A.A."/>
            <person name="Semrau J.D."/>
            <person name="Lajus A."/>
            <person name="Medigue C."/>
            <person name="Klotz M.G."/>
            <person name="Jetten M.S.M."/>
            <person name="Op den Camp H.J.M."/>
        </authorList>
    </citation>
    <scope>NUCLEOTIDE SEQUENCE [LARGE SCALE GENOMIC DNA]</scope>
    <source>
        <strain evidence="2 3">SolV</strain>
    </source>
</reference>
<gene>
    <name evidence="2" type="ORF">MFUM_560007</name>
</gene>
<dbReference type="Proteomes" id="UP000004837">
    <property type="component" value="Unassembled WGS sequence"/>
</dbReference>
<dbReference type="AlphaFoldDB" id="I0JYG7"/>
<comment type="caution">
    <text evidence="2">The sequence shown here is derived from an EMBL/GenBank/DDBJ whole genome shotgun (WGS) entry which is preliminary data.</text>
</comment>
<proteinExistence type="predicted"/>
<evidence type="ECO:0000256" key="1">
    <source>
        <dbReference type="SAM" id="MobiDB-lite"/>
    </source>
</evidence>
<dbReference type="InParanoid" id="I0JYG7"/>
<dbReference type="STRING" id="1156937.GCA_000953475_02139"/>
<name>I0JYG7_METFB</name>
<accession>I0JYG7</accession>
<sequence>MIHQQNGQKLAEDGLATPSYPKPGHFDLSRIGDYHHPTFLNR</sequence>